<keyword evidence="3" id="KW-0813">Transport</keyword>
<comment type="subcellular location">
    <subcellularLocation>
        <location evidence="1">Cell membrane</location>
        <topology evidence="1">Multi-pass membrane protein</topology>
    </subcellularLocation>
</comment>
<dbReference type="GO" id="GO:0009267">
    <property type="term" value="P:cellular response to starvation"/>
    <property type="evidence" value="ECO:0007669"/>
    <property type="project" value="InterPro"/>
</dbReference>
<feature type="transmembrane region" description="Helical" evidence="8">
    <location>
        <begin position="555"/>
        <end position="578"/>
    </location>
</feature>
<name>A0A9Q4EN86_9BACI</name>
<dbReference type="InterPro" id="IPR003706">
    <property type="entry name" value="CstA_N"/>
</dbReference>
<comment type="similarity">
    <text evidence="2">Belongs to the peptide transporter carbon starvation (CstA) (TC 2.A.114) family.</text>
</comment>
<feature type="transmembrane region" description="Helical" evidence="8">
    <location>
        <begin position="520"/>
        <end position="543"/>
    </location>
</feature>
<feature type="transmembrane region" description="Helical" evidence="8">
    <location>
        <begin position="160"/>
        <end position="179"/>
    </location>
</feature>
<keyword evidence="7 8" id="KW-0472">Membrane</keyword>
<feature type="transmembrane region" description="Helical" evidence="8">
    <location>
        <begin position="254"/>
        <end position="271"/>
    </location>
</feature>
<evidence type="ECO:0000256" key="1">
    <source>
        <dbReference type="ARBA" id="ARBA00004651"/>
    </source>
</evidence>
<evidence type="ECO:0000256" key="6">
    <source>
        <dbReference type="ARBA" id="ARBA00022989"/>
    </source>
</evidence>
<evidence type="ECO:0000256" key="3">
    <source>
        <dbReference type="ARBA" id="ARBA00022448"/>
    </source>
</evidence>
<dbReference type="Proteomes" id="UP001073053">
    <property type="component" value="Unassembled WGS sequence"/>
</dbReference>
<evidence type="ECO:0000256" key="8">
    <source>
        <dbReference type="SAM" id="Phobius"/>
    </source>
</evidence>
<keyword evidence="5 8" id="KW-0812">Transmembrane</keyword>
<comment type="caution">
    <text evidence="10">The sequence shown here is derived from an EMBL/GenBank/DDBJ whole genome shotgun (WGS) entry which is preliminary data.</text>
</comment>
<protein>
    <submittedName>
        <fullName evidence="10">Carbon starvation protein CstA</fullName>
    </submittedName>
</protein>
<feature type="domain" description="CstA N-terminal" evidence="9">
    <location>
        <begin position="2"/>
        <end position="535"/>
    </location>
</feature>
<evidence type="ECO:0000259" key="9">
    <source>
        <dbReference type="Pfam" id="PF02554"/>
    </source>
</evidence>
<feature type="transmembrane region" description="Helical" evidence="8">
    <location>
        <begin position="222"/>
        <end position="242"/>
    </location>
</feature>
<dbReference type="PANTHER" id="PTHR30252:SF3">
    <property type="entry name" value="PYRUVATE_PROTON SYMPORTER BTST"/>
    <property type="match status" value="1"/>
</dbReference>
<dbReference type="GO" id="GO:0005886">
    <property type="term" value="C:plasma membrane"/>
    <property type="evidence" value="ECO:0007669"/>
    <property type="project" value="UniProtKB-SubCell"/>
</dbReference>
<reference evidence="10" key="1">
    <citation type="submission" date="2022-02" db="EMBL/GenBank/DDBJ databases">
        <title>Crop Bioprotection Bacillus Genome Sequencing.</title>
        <authorList>
            <person name="Dunlap C."/>
        </authorList>
    </citation>
    <scope>NUCLEOTIDE SEQUENCE</scope>
    <source>
        <strain evidence="10">EC49O2N-C10</strain>
    </source>
</reference>
<feature type="transmembrane region" description="Helical" evidence="8">
    <location>
        <begin position="291"/>
        <end position="311"/>
    </location>
</feature>
<evidence type="ECO:0000256" key="2">
    <source>
        <dbReference type="ARBA" id="ARBA00007755"/>
    </source>
</evidence>
<proteinExistence type="inferred from homology"/>
<feature type="transmembrane region" description="Helical" evidence="8">
    <location>
        <begin position="331"/>
        <end position="351"/>
    </location>
</feature>
<evidence type="ECO:0000313" key="10">
    <source>
        <dbReference type="EMBL" id="MCY9186946.1"/>
    </source>
</evidence>
<dbReference type="RefSeq" id="WP_213417817.1">
    <property type="nucleotide sequence ID" value="NZ_CP070976.1"/>
</dbReference>
<evidence type="ECO:0000256" key="5">
    <source>
        <dbReference type="ARBA" id="ARBA00022692"/>
    </source>
</evidence>
<feature type="transmembrane region" description="Helical" evidence="8">
    <location>
        <begin position="127"/>
        <end position="154"/>
    </location>
</feature>
<dbReference type="PANTHER" id="PTHR30252">
    <property type="entry name" value="INNER MEMBRANE PEPTIDE TRANSPORTER"/>
    <property type="match status" value="1"/>
</dbReference>
<organism evidence="10 11">
    <name type="scientific">Bacillus halotolerans</name>
    <dbReference type="NCBI Taxonomy" id="260554"/>
    <lineage>
        <taxon>Bacteria</taxon>
        <taxon>Bacillati</taxon>
        <taxon>Bacillota</taxon>
        <taxon>Bacilli</taxon>
        <taxon>Bacillales</taxon>
        <taxon>Bacillaceae</taxon>
        <taxon>Bacillus</taxon>
    </lineage>
</organism>
<feature type="transmembrane region" description="Helical" evidence="8">
    <location>
        <begin position="191"/>
        <end position="210"/>
    </location>
</feature>
<keyword evidence="4" id="KW-1003">Cell membrane</keyword>
<feature type="transmembrane region" description="Helical" evidence="8">
    <location>
        <begin position="86"/>
        <end position="107"/>
    </location>
</feature>
<evidence type="ECO:0000256" key="7">
    <source>
        <dbReference type="ARBA" id="ARBA00023136"/>
    </source>
</evidence>
<evidence type="ECO:0000256" key="4">
    <source>
        <dbReference type="ARBA" id="ARBA00022475"/>
    </source>
</evidence>
<gene>
    <name evidence="10" type="primary">cstA</name>
    <name evidence="10" type="ORF">MOF03_20370</name>
</gene>
<feature type="transmembrane region" description="Helical" evidence="8">
    <location>
        <begin position="62"/>
        <end position="80"/>
    </location>
</feature>
<dbReference type="Pfam" id="PF02554">
    <property type="entry name" value="CstA"/>
    <property type="match status" value="1"/>
</dbReference>
<sequence>MNAVTIVIASMCILAIAYRLYGTFMMVKVLKVNDDKPTPAHALEDGKDYVPTNKWVSFGHHFAAIAAAGPLVGPILAAQFGYLPGLLWLLIGAVIGGAVHDIVVLFASMRQNGKSLSEVAKDELGPVAGFCTGLSMLFIITITMAGLSMVVLHALERNPWGTFAVGITIPIAMGVGLFYKKTGNLKLASSIGFLFLMAGVFIGPWVQTTAFGDLLTLDTRTLAIALPIYAFFAAALPVWLLLAPRDYLSSFMKIGVFIALIAGVFVVNPSIPFPAFTEFIKGGGPVLAGPVWPFISITIACGAISGFHAFVGSGTTPKMLNKWSDMKPVAFGAMLVECLVGIMALIAATALQPADYFAINSTPEVFRTLGMDVVHLPELSREIGLDLEGRTGGAVTLAVGMTYIFTGIPFFSHLASYFFQFVIMFEAVFILTAIDAGTRVARYLIQDFFGEAYKPLKKTDWIPGSVFASALACFMWGYLLYSGDIGSIWALFGVSNQLMASVGLIIGATIVLKIADKRRYILTCLIPLAYLYVTVNYAGYWMVRYVYLNPDAAGYSVLNGVLSIIMLLLGFIIIVAAVKKWAQMWRDPSLRMEASIPG</sequence>
<dbReference type="EMBL" id="JALAWA010000019">
    <property type="protein sequence ID" value="MCY9186946.1"/>
    <property type="molecule type" value="Genomic_DNA"/>
</dbReference>
<feature type="transmembrane region" description="Helical" evidence="8">
    <location>
        <begin position="6"/>
        <end position="27"/>
    </location>
</feature>
<feature type="transmembrane region" description="Helical" evidence="8">
    <location>
        <begin position="461"/>
        <end position="481"/>
    </location>
</feature>
<evidence type="ECO:0000313" key="11">
    <source>
        <dbReference type="Proteomes" id="UP001073053"/>
    </source>
</evidence>
<feature type="transmembrane region" description="Helical" evidence="8">
    <location>
        <begin position="487"/>
        <end position="508"/>
    </location>
</feature>
<feature type="transmembrane region" description="Helical" evidence="8">
    <location>
        <begin position="417"/>
        <end position="440"/>
    </location>
</feature>
<dbReference type="AlphaFoldDB" id="A0A9Q4EN86"/>
<dbReference type="InterPro" id="IPR051605">
    <property type="entry name" value="CstA"/>
</dbReference>
<accession>A0A9Q4EN86</accession>
<keyword evidence="6 8" id="KW-1133">Transmembrane helix</keyword>